<dbReference type="EMBL" id="JAHMHQ010000008">
    <property type="protein sequence ID" value="KAK1637797.1"/>
    <property type="molecule type" value="Genomic_DNA"/>
</dbReference>
<dbReference type="RefSeq" id="XP_060446404.1">
    <property type="nucleotide sequence ID" value="XM_060592347.1"/>
</dbReference>
<dbReference type="Proteomes" id="UP001243989">
    <property type="component" value="Unassembled WGS sequence"/>
</dbReference>
<protein>
    <submittedName>
        <fullName evidence="1">Uncharacterized protein</fullName>
    </submittedName>
</protein>
<evidence type="ECO:0000313" key="2">
    <source>
        <dbReference type="Proteomes" id="UP001243989"/>
    </source>
</evidence>
<dbReference type="GeneID" id="85477209"/>
<comment type="caution">
    <text evidence="1">The sequence shown here is derived from an EMBL/GenBank/DDBJ whole genome shotgun (WGS) entry which is preliminary data.</text>
</comment>
<gene>
    <name evidence="1" type="ORF">BDP81DRAFT_448915</name>
</gene>
<proteinExistence type="predicted"/>
<sequence>MADLRSSGLLLLDGNWDPTDVLDTGSTQLSLWCRKMVLEQSSLMLPTTTQTRFDREMAEDAAPIGQLVFFIRGCVRRKQVGIVAFITMASLTYQVIERYVKKDYATGKSQNFNPDNFPNPESPNLEYEHLYYLCVFFKHIVLLVAEKRRLFIYIDFLDMFAGGARFDIVMNALIDLAAVQVDPKHNPIILIITGPGRPGCALSIRETLRNRVHPQDKVDATVYYLDWDRDRLEPEPAHVTIED</sequence>
<organism evidence="1 2">
    <name type="scientific">Colletotrichum phormii</name>
    <dbReference type="NCBI Taxonomy" id="359342"/>
    <lineage>
        <taxon>Eukaryota</taxon>
        <taxon>Fungi</taxon>
        <taxon>Dikarya</taxon>
        <taxon>Ascomycota</taxon>
        <taxon>Pezizomycotina</taxon>
        <taxon>Sordariomycetes</taxon>
        <taxon>Hypocreomycetidae</taxon>
        <taxon>Glomerellales</taxon>
        <taxon>Glomerellaceae</taxon>
        <taxon>Colletotrichum</taxon>
        <taxon>Colletotrichum acutatum species complex</taxon>
    </lineage>
</organism>
<name>A0AAI9ZT95_9PEZI</name>
<reference evidence="1" key="1">
    <citation type="submission" date="2021-06" db="EMBL/GenBank/DDBJ databases">
        <title>Comparative genomics, transcriptomics and evolutionary studies reveal genomic signatures of adaptation to plant cell wall in hemibiotrophic fungi.</title>
        <authorList>
            <consortium name="DOE Joint Genome Institute"/>
            <person name="Baroncelli R."/>
            <person name="Diaz J.F."/>
            <person name="Benocci T."/>
            <person name="Peng M."/>
            <person name="Battaglia E."/>
            <person name="Haridas S."/>
            <person name="Andreopoulos W."/>
            <person name="Labutti K."/>
            <person name="Pangilinan J."/>
            <person name="Floch G.L."/>
            <person name="Makela M.R."/>
            <person name="Henrissat B."/>
            <person name="Grigoriev I.V."/>
            <person name="Crouch J.A."/>
            <person name="De Vries R.P."/>
            <person name="Sukno S.A."/>
            <person name="Thon M.R."/>
        </authorList>
    </citation>
    <scope>NUCLEOTIDE SEQUENCE</scope>
    <source>
        <strain evidence="1">CBS 102054</strain>
    </source>
</reference>
<keyword evidence="2" id="KW-1185">Reference proteome</keyword>
<evidence type="ECO:0000313" key="1">
    <source>
        <dbReference type="EMBL" id="KAK1637797.1"/>
    </source>
</evidence>
<accession>A0AAI9ZT95</accession>
<dbReference type="AlphaFoldDB" id="A0AAI9ZT95"/>